<sequence>MMADNQNADRTFAIVKPDALTPFKYQQIDALIKLNEFETTRQKLVWLTEEQAAALFPERAAEADGRAWLEYITCAPCLAMELAKPDAPLFWQLTMGTEVPGDGGARDGDSIRGILAIDRIRNAVDGSQEPEDAARQLKLVFSDAVPALPYDNFLMERADDANSTLALLKPDVSGCEQAVARIIGRAVARGYTIKSRVDIALSRAQAAAFYAEYEGMALFDELVAFMASGPVIALLLEGDDVIRGWRTMIGPADPVLAQKQAPQSIRALLGTGGWRNAVHGSDSPAAAQREIGFFFFPRIQPEGSSNESTPSAGSCPLSPDDKKKKKKQQKKRRNKRKQAVTANMGGAAAGATATGGASDDSDDEPDSAGVPEPAPEAQSAPITEATVKPATEAIDEPAHAADAAPDAETPEAEACLVADDAADGPAPDAAPLVCKMEALAVSDANGEPLAAGASEAYALPNVDRDATVAKEGDGPACAKQPQNIQPAPAAMTATPPHTKGVSGEKHSPFGCVLASSPFLKADRQSGQEPTAAPKRFGRIKSPFLGNESSAASSAEPAAADTKPEEPEATESALAGPAPEEPT</sequence>
<gene>
    <name evidence="1" type="ORF">H4R21_003301</name>
</gene>
<feature type="non-terminal residue" evidence="1">
    <location>
        <position position="582"/>
    </location>
</feature>
<accession>A0ACC1L368</accession>
<evidence type="ECO:0000313" key="2">
    <source>
        <dbReference type="Proteomes" id="UP001140087"/>
    </source>
</evidence>
<comment type="caution">
    <text evidence="1">The sequence shown here is derived from an EMBL/GenBank/DDBJ whole genome shotgun (WGS) entry which is preliminary data.</text>
</comment>
<dbReference type="Proteomes" id="UP001140087">
    <property type="component" value="Unassembled WGS sequence"/>
</dbReference>
<proteinExistence type="predicted"/>
<reference evidence="1" key="1">
    <citation type="submission" date="2022-07" db="EMBL/GenBank/DDBJ databases">
        <title>Phylogenomic reconstructions and comparative analyses of Kickxellomycotina fungi.</title>
        <authorList>
            <person name="Reynolds N.K."/>
            <person name="Stajich J.E."/>
            <person name="Barry K."/>
            <person name="Grigoriev I.V."/>
            <person name="Crous P."/>
            <person name="Smith M.E."/>
        </authorList>
    </citation>
    <scope>NUCLEOTIDE SEQUENCE</scope>
    <source>
        <strain evidence="1">BCRC 34780</strain>
    </source>
</reference>
<protein>
    <submittedName>
        <fullName evidence="1">Uncharacterized protein</fullName>
    </submittedName>
</protein>
<evidence type="ECO:0000313" key="1">
    <source>
        <dbReference type="EMBL" id="KAJ2800116.1"/>
    </source>
</evidence>
<organism evidence="1 2">
    <name type="scientific">Coemansia helicoidea</name>
    <dbReference type="NCBI Taxonomy" id="1286919"/>
    <lineage>
        <taxon>Eukaryota</taxon>
        <taxon>Fungi</taxon>
        <taxon>Fungi incertae sedis</taxon>
        <taxon>Zoopagomycota</taxon>
        <taxon>Kickxellomycotina</taxon>
        <taxon>Kickxellomycetes</taxon>
        <taxon>Kickxellales</taxon>
        <taxon>Kickxellaceae</taxon>
        <taxon>Coemansia</taxon>
    </lineage>
</organism>
<keyword evidence="2" id="KW-1185">Reference proteome</keyword>
<name>A0ACC1L368_9FUNG</name>
<dbReference type="EMBL" id="JANBUN010001012">
    <property type="protein sequence ID" value="KAJ2800116.1"/>
    <property type="molecule type" value="Genomic_DNA"/>
</dbReference>